<dbReference type="InterPro" id="IPR000700">
    <property type="entry name" value="PAS-assoc_C"/>
</dbReference>
<evidence type="ECO:0000313" key="6">
    <source>
        <dbReference type="EMBL" id="TWT92978.1"/>
    </source>
</evidence>
<dbReference type="InterPro" id="IPR018060">
    <property type="entry name" value="HTH_AraC"/>
</dbReference>
<accession>A0A5C6A191</accession>
<gene>
    <name evidence="6" type="primary">btr_1</name>
    <name evidence="6" type="ORF">Pla100_42940</name>
</gene>
<dbReference type="EMBL" id="SJPM01000010">
    <property type="protein sequence ID" value="TWT92978.1"/>
    <property type="molecule type" value="Genomic_DNA"/>
</dbReference>
<dbReference type="PANTHER" id="PTHR46796">
    <property type="entry name" value="HTH-TYPE TRANSCRIPTIONAL ACTIVATOR RHAS-RELATED"/>
    <property type="match status" value="1"/>
</dbReference>
<dbReference type="PROSITE" id="PS01124">
    <property type="entry name" value="HTH_ARAC_FAMILY_2"/>
    <property type="match status" value="1"/>
</dbReference>
<evidence type="ECO:0000259" key="5">
    <source>
        <dbReference type="PROSITE" id="PS50113"/>
    </source>
</evidence>
<dbReference type="RefSeq" id="WP_146579719.1">
    <property type="nucleotide sequence ID" value="NZ_SJPM01000010.1"/>
</dbReference>
<dbReference type="SUPFAM" id="SSF46689">
    <property type="entry name" value="Homeodomain-like"/>
    <property type="match status" value="2"/>
</dbReference>
<dbReference type="OrthoDB" id="9806208at2"/>
<dbReference type="InterPro" id="IPR020449">
    <property type="entry name" value="Tscrpt_reg_AraC-type_HTH"/>
</dbReference>
<dbReference type="GO" id="GO:0003700">
    <property type="term" value="F:DNA-binding transcription factor activity"/>
    <property type="evidence" value="ECO:0007669"/>
    <property type="project" value="InterPro"/>
</dbReference>
<keyword evidence="2" id="KW-0238">DNA-binding</keyword>
<dbReference type="InterPro" id="IPR050204">
    <property type="entry name" value="AraC_XylS_family_regulators"/>
</dbReference>
<dbReference type="Proteomes" id="UP000316213">
    <property type="component" value="Unassembled WGS sequence"/>
</dbReference>
<organism evidence="6 7">
    <name type="scientific">Neorhodopirellula pilleata</name>
    <dbReference type="NCBI Taxonomy" id="2714738"/>
    <lineage>
        <taxon>Bacteria</taxon>
        <taxon>Pseudomonadati</taxon>
        <taxon>Planctomycetota</taxon>
        <taxon>Planctomycetia</taxon>
        <taxon>Pirellulales</taxon>
        <taxon>Pirellulaceae</taxon>
        <taxon>Neorhodopirellula</taxon>
    </lineage>
</organism>
<dbReference type="InterPro" id="IPR018062">
    <property type="entry name" value="HTH_AraC-typ_CS"/>
</dbReference>
<evidence type="ECO:0000256" key="2">
    <source>
        <dbReference type="ARBA" id="ARBA00023125"/>
    </source>
</evidence>
<dbReference type="InterPro" id="IPR009057">
    <property type="entry name" value="Homeodomain-like_sf"/>
</dbReference>
<dbReference type="SMART" id="SM00342">
    <property type="entry name" value="HTH_ARAC"/>
    <property type="match status" value="1"/>
</dbReference>
<dbReference type="Gene3D" id="3.30.450.20">
    <property type="entry name" value="PAS domain"/>
    <property type="match status" value="1"/>
</dbReference>
<dbReference type="Pfam" id="PF08448">
    <property type="entry name" value="PAS_4"/>
    <property type="match status" value="1"/>
</dbReference>
<feature type="domain" description="HTH araC/xylS-type" evidence="4">
    <location>
        <begin position="158"/>
        <end position="256"/>
    </location>
</feature>
<evidence type="ECO:0000313" key="7">
    <source>
        <dbReference type="Proteomes" id="UP000316213"/>
    </source>
</evidence>
<dbReference type="PROSITE" id="PS50113">
    <property type="entry name" value="PAC"/>
    <property type="match status" value="1"/>
</dbReference>
<dbReference type="SUPFAM" id="SSF55785">
    <property type="entry name" value="PYP-like sensor domain (PAS domain)"/>
    <property type="match status" value="1"/>
</dbReference>
<keyword evidence="7" id="KW-1185">Reference proteome</keyword>
<dbReference type="Gene3D" id="1.10.10.60">
    <property type="entry name" value="Homeodomain-like"/>
    <property type="match status" value="2"/>
</dbReference>
<feature type="domain" description="PAC" evidence="5">
    <location>
        <begin position="103"/>
        <end position="156"/>
    </location>
</feature>
<dbReference type="PANTHER" id="PTHR46796:SF13">
    <property type="entry name" value="HTH-TYPE TRANSCRIPTIONAL ACTIVATOR RHAS"/>
    <property type="match status" value="1"/>
</dbReference>
<evidence type="ECO:0000259" key="4">
    <source>
        <dbReference type="PROSITE" id="PS01124"/>
    </source>
</evidence>
<protein>
    <submittedName>
        <fullName evidence="6">HTH-type transcriptional activator Btr</fullName>
    </submittedName>
</protein>
<dbReference type="PROSITE" id="PS00041">
    <property type="entry name" value="HTH_ARAC_FAMILY_1"/>
    <property type="match status" value="1"/>
</dbReference>
<keyword evidence="3" id="KW-0804">Transcription</keyword>
<sequence>MSLLSPFEHLPVSQHPFAAEFFEKHPSAASVMELFWYLPAAHFYAKDRDHRYIGANPPVLRDVFDLVRIEDLLGRTDSDFQPPALAAAYHAEDLRVMESGRTIPNQVWLVPHVRGTPCWYKSTKTPLRDADGEVIGLAGVMYPIATPEEQEQSFRELTPVITFIDANYTSSVSMEQMAEMANLSRTHFNQRFRQLLRMSPSRYLLSRRVEHARRLLSHTEATMAQIAMAVGFYDQSHFTKKFRSVTGMTPTQYRQRFAQDP</sequence>
<name>A0A5C6A191_9BACT</name>
<reference evidence="6 7" key="1">
    <citation type="submission" date="2019-02" db="EMBL/GenBank/DDBJ databases">
        <title>Deep-cultivation of Planctomycetes and their phenomic and genomic characterization uncovers novel biology.</title>
        <authorList>
            <person name="Wiegand S."/>
            <person name="Jogler M."/>
            <person name="Boedeker C."/>
            <person name="Pinto D."/>
            <person name="Vollmers J."/>
            <person name="Rivas-Marin E."/>
            <person name="Kohn T."/>
            <person name="Peeters S.H."/>
            <person name="Heuer A."/>
            <person name="Rast P."/>
            <person name="Oberbeckmann S."/>
            <person name="Bunk B."/>
            <person name="Jeske O."/>
            <person name="Meyerdierks A."/>
            <person name="Storesund J.E."/>
            <person name="Kallscheuer N."/>
            <person name="Luecker S."/>
            <person name="Lage O.M."/>
            <person name="Pohl T."/>
            <person name="Merkel B.J."/>
            <person name="Hornburger P."/>
            <person name="Mueller R.-W."/>
            <person name="Bruemmer F."/>
            <person name="Labrenz M."/>
            <person name="Spormann A.M."/>
            <person name="Op Den Camp H."/>
            <person name="Overmann J."/>
            <person name="Amann R."/>
            <person name="Jetten M.S.M."/>
            <person name="Mascher T."/>
            <person name="Medema M.H."/>
            <person name="Devos D.P."/>
            <person name="Kaster A.-K."/>
            <person name="Ovreas L."/>
            <person name="Rohde M."/>
            <person name="Galperin M.Y."/>
            <person name="Jogler C."/>
        </authorList>
    </citation>
    <scope>NUCLEOTIDE SEQUENCE [LARGE SCALE GENOMIC DNA]</scope>
    <source>
        <strain evidence="6 7">Pla100</strain>
    </source>
</reference>
<evidence type="ECO:0000256" key="3">
    <source>
        <dbReference type="ARBA" id="ARBA00023163"/>
    </source>
</evidence>
<dbReference type="Pfam" id="PF12833">
    <property type="entry name" value="HTH_18"/>
    <property type="match status" value="1"/>
</dbReference>
<dbReference type="InterPro" id="IPR035965">
    <property type="entry name" value="PAS-like_dom_sf"/>
</dbReference>
<dbReference type="AlphaFoldDB" id="A0A5C6A191"/>
<evidence type="ECO:0000256" key="1">
    <source>
        <dbReference type="ARBA" id="ARBA00023015"/>
    </source>
</evidence>
<comment type="caution">
    <text evidence="6">The sequence shown here is derived from an EMBL/GenBank/DDBJ whole genome shotgun (WGS) entry which is preliminary data.</text>
</comment>
<dbReference type="InterPro" id="IPR013656">
    <property type="entry name" value="PAS_4"/>
</dbReference>
<dbReference type="PRINTS" id="PR00032">
    <property type="entry name" value="HTHARAC"/>
</dbReference>
<proteinExistence type="predicted"/>
<keyword evidence="1" id="KW-0805">Transcription regulation</keyword>
<dbReference type="GO" id="GO:0043565">
    <property type="term" value="F:sequence-specific DNA binding"/>
    <property type="evidence" value="ECO:0007669"/>
    <property type="project" value="InterPro"/>
</dbReference>